<accession>A0A927N0K6</accession>
<sequence>MPDPMPAAVRSGRLRALRQPTLPVDELLLRPWRLSDAHAVVGAYQNPDIRRWHVRSMEEHEVSAWLASWSRRWQEETGAGWAVTADDVLVGRVGFRRIDLGEGVAEIGYWTLPPARGRGVATRAARAVTAWMFTHVGLHRIELSHSAVNPASCRIAEKAGFAYEGTKRRQGLHQDGWHDMHFHARLAEDEEAGPVSTDR</sequence>
<organism evidence="2 3">
    <name type="scientific">Actinopolymorpha pittospori</name>
    <dbReference type="NCBI Taxonomy" id="648752"/>
    <lineage>
        <taxon>Bacteria</taxon>
        <taxon>Bacillati</taxon>
        <taxon>Actinomycetota</taxon>
        <taxon>Actinomycetes</taxon>
        <taxon>Propionibacteriales</taxon>
        <taxon>Actinopolymorphaceae</taxon>
        <taxon>Actinopolymorpha</taxon>
    </lineage>
</organism>
<dbReference type="Pfam" id="PF13302">
    <property type="entry name" value="Acetyltransf_3"/>
    <property type="match status" value="1"/>
</dbReference>
<proteinExistence type="predicted"/>
<dbReference type="InterPro" id="IPR000182">
    <property type="entry name" value="GNAT_dom"/>
</dbReference>
<feature type="domain" description="N-acetyltransferase" evidence="1">
    <location>
        <begin position="27"/>
        <end position="189"/>
    </location>
</feature>
<evidence type="ECO:0000313" key="3">
    <source>
        <dbReference type="Proteomes" id="UP000638648"/>
    </source>
</evidence>
<gene>
    <name evidence="2" type="ORF">HEB94_006657</name>
</gene>
<dbReference type="PROSITE" id="PS51186">
    <property type="entry name" value="GNAT"/>
    <property type="match status" value="1"/>
</dbReference>
<dbReference type="SUPFAM" id="SSF55729">
    <property type="entry name" value="Acyl-CoA N-acyltransferases (Nat)"/>
    <property type="match status" value="1"/>
</dbReference>
<name>A0A927N0K6_9ACTN</name>
<keyword evidence="3" id="KW-1185">Reference proteome</keyword>
<reference evidence="2" key="1">
    <citation type="submission" date="2020-10" db="EMBL/GenBank/DDBJ databases">
        <title>Sequencing the genomes of 1000 actinobacteria strains.</title>
        <authorList>
            <person name="Klenk H.-P."/>
        </authorList>
    </citation>
    <scope>NUCLEOTIDE SEQUENCE</scope>
    <source>
        <strain evidence="2">DSM 45354</strain>
    </source>
</reference>
<dbReference type="Gene3D" id="3.40.630.30">
    <property type="match status" value="1"/>
</dbReference>
<dbReference type="InterPro" id="IPR016181">
    <property type="entry name" value="Acyl_CoA_acyltransferase"/>
</dbReference>
<evidence type="ECO:0000259" key="1">
    <source>
        <dbReference type="PROSITE" id="PS51186"/>
    </source>
</evidence>
<dbReference type="RefSeq" id="WP_337918082.1">
    <property type="nucleotide sequence ID" value="NZ_BAABJL010000106.1"/>
</dbReference>
<dbReference type="PANTHER" id="PTHR43792">
    <property type="entry name" value="GNAT FAMILY, PUTATIVE (AFU_ORTHOLOGUE AFUA_3G00765)-RELATED-RELATED"/>
    <property type="match status" value="1"/>
</dbReference>
<evidence type="ECO:0000313" key="2">
    <source>
        <dbReference type="EMBL" id="MBE1609809.1"/>
    </source>
</evidence>
<dbReference type="EMBL" id="JADBEM010000001">
    <property type="protein sequence ID" value="MBE1609809.1"/>
    <property type="molecule type" value="Genomic_DNA"/>
</dbReference>
<comment type="caution">
    <text evidence="2">The sequence shown here is derived from an EMBL/GenBank/DDBJ whole genome shotgun (WGS) entry which is preliminary data.</text>
</comment>
<protein>
    <submittedName>
        <fullName evidence="2">RimJ/RimL family protein N-acetyltransferase</fullName>
    </submittedName>
</protein>
<dbReference type="AlphaFoldDB" id="A0A927N0K6"/>
<dbReference type="Proteomes" id="UP000638648">
    <property type="component" value="Unassembled WGS sequence"/>
</dbReference>
<dbReference type="GO" id="GO:0016747">
    <property type="term" value="F:acyltransferase activity, transferring groups other than amino-acyl groups"/>
    <property type="evidence" value="ECO:0007669"/>
    <property type="project" value="InterPro"/>
</dbReference>
<dbReference type="InterPro" id="IPR051531">
    <property type="entry name" value="N-acetyltransferase"/>
</dbReference>